<dbReference type="KEGG" id="dcp:RN607_00775"/>
<dbReference type="RefSeq" id="WP_313543669.1">
    <property type="nucleotide sequence ID" value="NZ_CP134880.1"/>
</dbReference>
<evidence type="ECO:0008006" key="2">
    <source>
        <dbReference type="Google" id="ProtNLM"/>
    </source>
</evidence>
<reference evidence="1" key="1">
    <citation type="submission" date="2023-09" db="EMBL/GenBank/DDBJ databases">
        <title>Demequina sp. a novel bacteria isolated from Capsicum annuum.</title>
        <authorList>
            <person name="Humaira Z."/>
            <person name="Lee J."/>
            <person name="Cho D."/>
        </authorList>
    </citation>
    <scope>NUCLEOTIDE SEQUENCE</scope>
    <source>
        <strain evidence="1">PMTSA13</strain>
    </source>
</reference>
<dbReference type="EMBL" id="CP134880">
    <property type="protein sequence ID" value="WNM27567.1"/>
    <property type="molecule type" value="Genomic_DNA"/>
</dbReference>
<protein>
    <recommendedName>
        <fullName evidence="2">DUF4429 domain-containing protein</fullName>
    </recommendedName>
</protein>
<evidence type="ECO:0000313" key="1">
    <source>
        <dbReference type="EMBL" id="WNM27567.1"/>
    </source>
</evidence>
<gene>
    <name evidence="1" type="ORF">RN607_00775</name>
</gene>
<proteinExistence type="predicted"/>
<organism evidence="1">
    <name type="scientific">Demequina capsici</name>
    <dbReference type="NCBI Taxonomy" id="3075620"/>
    <lineage>
        <taxon>Bacteria</taxon>
        <taxon>Bacillati</taxon>
        <taxon>Actinomycetota</taxon>
        <taxon>Actinomycetes</taxon>
        <taxon>Micrococcales</taxon>
        <taxon>Demequinaceae</taxon>
        <taxon>Demequina</taxon>
    </lineage>
</organism>
<name>A0AA96J9R7_9MICO</name>
<sequence>MGFKDAVRRSKENAAFQASFEGYRIMNGVLVPRLTSGNLTVPVGGCTADFDSGESNQRTTGTRVITGAILAGPVGAIVGGMFKKEKGKVYVTIITADGDAMIVAADRKDAPKARAFAAKVNKAGAWYAEHAFDDGSFSG</sequence>
<dbReference type="Proteomes" id="UP001303408">
    <property type="component" value="Chromosome"/>
</dbReference>
<dbReference type="AlphaFoldDB" id="A0AA96J9R7"/>
<accession>A0AA96J9R7</accession>